<proteinExistence type="predicted"/>
<name>A0A553IAN7_9PEZI</name>
<feature type="compositionally biased region" description="Polar residues" evidence="1">
    <location>
        <begin position="405"/>
        <end position="425"/>
    </location>
</feature>
<dbReference type="Gene3D" id="3.30.160.60">
    <property type="entry name" value="Classic Zinc Finger"/>
    <property type="match status" value="1"/>
</dbReference>
<accession>A0A553IAN7</accession>
<feature type="domain" description="C2H2-type" evidence="2">
    <location>
        <begin position="305"/>
        <end position="332"/>
    </location>
</feature>
<dbReference type="AlphaFoldDB" id="A0A553IAN7"/>
<feature type="compositionally biased region" description="Basic and acidic residues" evidence="1">
    <location>
        <begin position="220"/>
        <end position="229"/>
    </location>
</feature>
<dbReference type="OrthoDB" id="5305647at2759"/>
<dbReference type="InterPro" id="IPR059009">
    <property type="entry name" value="Znf_C2H2_17_1st"/>
</dbReference>
<sequence>MAYEYHSWKFNEQAAESEASTTGYGVSYNGDVDTAAIWDSAYEEAAIPFDPMEMDADATDTGLIQNTPTLGQPSNQAGQEQQIRVANKEIGIILLKYGQELVMTTSKAANTSIFGFTLGLKSVAEHIYQVNAAFEKKNIDYHLSVQNPVSPGDLALWGPCRRYALPRDERNIERRRLQFLQVFNCDRQYNKALSGYRYKMSVAYEPSRNPLPTRSYPAPGDHDRDHESKVTGFNPLNPNGDPTLVPPSSPTPSTTSLAPTTPPDGLTSPIAFTTESKPNVPKGPPRMKPIPKPQRQVVKNSEGKFICTWHDCTAPIKEFLRKCEWSKHMDKHERPYKCLAVGCENIPGFTYSGGLLRHEREVHRKHGGPKNPLYCPHKGCKRHKDSSFARLENLNEHLRRCHTSNEFDSTTQTEELATRTQSTNGRIKPLPVVSSPVGDGLSPGPSTASPSPRLGDKRKADDDDLREENKRLRFENQELKRKIEAGYLQQSAMMEQIDSLEKEKAALLSQLGDVDLVGRAIS</sequence>
<feature type="compositionally biased region" description="Pro residues" evidence="1">
    <location>
        <begin position="281"/>
        <end position="292"/>
    </location>
</feature>
<reference evidence="4" key="1">
    <citation type="submission" date="2019-06" db="EMBL/GenBank/DDBJ databases">
        <title>Draft genome sequence of the griseofulvin-producing fungus Xylaria cubensis strain G536.</title>
        <authorList>
            <person name="Mead M.E."/>
            <person name="Raja H.A."/>
            <person name="Steenwyk J.L."/>
            <person name="Knowles S.L."/>
            <person name="Oberlies N.H."/>
            <person name="Rokas A."/>
        </authorList>
    </citation>
    <scope>NUCLEOTIDE SEQUENCE [LARGE SCALE GENOMIC DNA]</scope>
    <source>
        <strain evidence="4">G536</strain>
    </source>
</reference>
<dbReference type="InterPro" id="IPR013087">
    <property type="entry name" value="Znf_C2H2_type"/>
</dbReference>
<feature type="domain" description="C2H2-type" evidence="2">
    <location>
        <begin position="336"/>
        <end position="363"/>
    </location>
</feature>
<dbReference type="Proteomes" id="UP000319160">
    <property type="component" value="Unassembled WGS sequence"/>
</dbReference>
<dbReference type="EMBL" id="VFLP01000007">
    <property type="protein sequence ID" value="TRX97271.1"/>
    <property type="molecule type" value="Genomic_DNA"/>
</dbReference>
<feature type="region of interest" description="Disordered" evidence="1">
    <location>
        <begin position="405"/>
        <end position="469"/>
    </location>
</feature>
<keyword evidence="4" id="KW-1185">Reference proteome</keyword>
<evidence type="ECO:0000313" key="3">
    <source>
        <dbReference type="EMBL" id="TRX97271.1"/>
    </source>
</evidence>
<feature type="domain" description="C2H2-type" evidence="2">
    <location>
        <begin position="373"/>
        <end position="402"/>
    </location>
</feature>
<feature type="region of interest" description="Disordered" evidence="1">
    <location>
        <begin position="207"/>
        <end position="294"/>
    </location>
</feature>
<evidence type="ECO:0000313" key="4">
    <source>
        <dbReference type="Proteomes" id="UP000319160"/>
    </source>
</evidence>
<evidence type="ECO:0000256" key="1">
    <source>
        <dbReference type="SAM" id="MobiDB-lite"/>
    </source>
</evidence>
<dbReference type="STRING" id="2512241.A0A553IAN7"/>
<gene>
    <name evidence="3" type="ORF">FHL15_002065</name>
</gene>
<evidence type="ECO:0000259" key="2">
    <source>
        <dbReference type="SMART" id="SM00355"/>
    </source>
</evidence>
<dbReference type="SMART" id="SM00355">
    <property type="entry name" value="ZnF_C2H2"/>
    <property type="match status" value="3"/>
</dbReference>
<comment type="caution">
    <text evidence="3">The sequence shown here is derived from an EMBL/GenBank/DDBJ whole genome shotgun (WGS) entry which is preliminary data.</text>
</comment>
<feature type="compositionally biased region" description="Basic and acidic residues" evidence="1">
    <location>
        <begin position="454"/>
        <end position="469"/>
    </location>
</feature>
<organism evidence="3 4">
    <name type="scientific">Xylaria flabelliformis</name>
    <dbReference type="NCBI Taxonomy" id="2512241"/>
    <lineage>
        <taxon>Eukaryota</taxon>
        <taxon>Fungi</taxon>
        <taxon>Dikarya</taxon>
        <taxon>Ascomycota</taxon>
        <taxon>Pezizomycotina</taxon>
        <taxon>Sordariomycetes</taxon>
        <taxon>Xylariomycetidae</taxon>
        <taxon>Xylariales</taxon>
        <taxon>Xylariaceae</taxon>
        <taxon>Xylaria</taxon>
    </lineage>
</organism>
<dbReference type="Pfam" id="PF26177">
    <property type="entry name" value="zf_C2H2_17_1st"/>
    <property type="match status" value="1"/>
</dbReference>
<protein>
    <recommendedName>
        <fullName evidence="2">C2H2-type domain-containing protein</fullName>
    </recommendedName>
</protein>